<feature type="compositionally biased region" description="Pro residues" evidence="7">
    <location>
        <begin position="433"/>
        <end position="452"/>
    </location>
</feature>
<dbReference type="Ensembl" id="ENSCMUT00000034460.1">
    <property type="protein sequence ID" value="ENSCMUP00000034570.1"/>
    <property type="gene ID" value="ENSCMUG00000019490.1"/>
</dbReference>
<dbReference type="SUPFAM" id="SSF47095">
    <property type="entry name" value="HMG-box"/>
    <property type="match status" value="1"/>
</dbReference>
<name>A0A8U7NNL5_CORMO</name>
<dbReference type="InterPro" id="IPR036910">
    <property type="entry name" value="HMG_box_dom_sf"/>
</dbReference>
<evidence type="ECO:0000256" key="4">
    <source>
        <dbReference type="ARBA" id="ARBA00022553"/>
    </source>
</evidence>
<evidence type="ECO:0000256" key="2">
    <source>
        <dbReference type="ARBA" id="ARBA00004286"/>
    </source>
</evidence>
<dbReference type="SMART" id="SM00398">
    <property type="entry name" value="HMG"/>
    <property type="match status" value="1"/>
</dbReference>
<keyword evidence="6" id="KW-0539">Nucleus</keyword>
<feature type="region of interest" description="Disordered" evidence="7">
    <location>
        <begin position="410"/>
        <end position="520"/>
    </location>
</feature>
<evidence type="ECO:0000256" key="6">
    <source>
        <dbReference type="ARBA" id="ARBA00023242"/>
    </source>
</evidence>
<dbReference type="FunFam" id="1.10.30.10:FF:000005">
    <property type="entry name" value="TOX high mobility group box family member 3"/>
    <property type="match status" value="1"/>
</dbReference>
<dbReference type="GO" id="GO:0005634">
    <property type="term" value="C:nucleus"/>
    <property type="evidence" value="ECO:0007669"/>
    <property type="project" value="UniProtKB-SubCell"/>
</dbReference>
<dbReference type="Pfam" id="PF00505">
    <property type="entry name" value="HMG_box"/>
    <property type="match status" value="1"/>
</dbReference>
<protein>
    <submittedName>
        <fullName evidence="8">TOX high mobility group box family member 4</fullName>
    </submittedName>
</protein>
<dbReference type="OMA" id="MEQCLIM"/>
<organism evidence="8 9">
    <name type="scientific">Corvus moneduloides</name>
    <name type="common">New Caledonian crow</name>
    <dbReference type="NCBI Taxonomy" id="1196302"/>
    <lineage>
        <taxon>Eukaryota</taxon>
        <taxon>Metazoa</taxon>
        <taxon>Chordata</taxon>
        <taxon>Craniata</taxon>
        <taxon>Vertebrata</taxon>
        <taxon>Euteleostomi</taxon>
        <taxon>Archelosauria</taxon>
        <taxon>Archosauria</taxon>
        <taxon>Dinosauria</taxon>
        <taxon>Saurischia</taxon>
        <taxon>Theropoda</taxon>
        <taxon>Coelurosauria</taxon>
        <taxon>Aves</taxon>
        <taxon>Neognathae</taxon>
        <taxon>Neoaves</taxon>
        <taxon>Telluraves</taxon>
        <taxon>Australaves</taxon>
        <taxon>Passeriformes</taxon>
        <taxon>Corvoidea</taxon>
        <taxon>Corvidae</taxon>
        <taxon>Corvus</taxon>
    </lineage>
</organism>
<keyword evidence="3" id="KW-0158">Chromosome</keyword>
<dbReference type="AlphaFoldDB" id="A0A8U7NNL5"/>
<dbReference type="InterPro" id="IPR051365">
    <property type="entry name" value="TOX_HMG-box_domain"/>
</dbReference>
<dbReference type="GO" id="GO:0031490">
    <property type="term" value="F:chromatin DNA binding"/>
    <property type="evidence" value="ECO:0007669"/>
    <property type="project" value="TreeGrafter"/>
</dbReference>
<dbReference type="PANTHER" id="PTHR45781:SF2">
    <property type="entry name" value="TOX HIGH MOBILITY GROUP BOX FAMILY MEMBER 4"/>
    <property type="match status" value="1"/>
</dbReference>
<feature type="compositionally biased region" description="Pro residues" evidence="7">
    <location>
        <begin position="165"/>
        <end position="179"/>
    </location>
</feature>
<evidence type="ECO:0000256" key="5">
    <source>
        <dbReference type="ARBA" id="ARBA00023125"/>
    </source>
</evidence>
<keyword evidence="5" id="KW-0238">DNA-binding</keyword>
<feature type="compositionally biased region" description="Pro residues" evidence="7">
    <location>
        <begin position="301"/>
        <end position="350"/>
    </location>
</feature>
<dbReference type="PRINTS" id="PR01217">
    <property type="entry name" value="PRICHEXTENSN"/>
</dbReference>
<reference evidence="9" key="1">
    <citation type="submission" date="2019-10" db="EMBL/GenBank/DDBJ databases">
        <title>Corvus moneduloides (New Caledonian crow) genome, bCorMon1, primary haplotype.</title>
        <authorList>
            <person name="Rutz C."/>
            <person name="Fungtammasan C."/>
            <person name="Mountcastle J."/>
            <person name="Formenti G."/>
            <person name="Chow W."/>
            <person name="Howe K."/>
            <person name="Steele M.P."/>
            <person name="Fernandes J."/>
            <person name="Gilbert M.T.P."/>
            <person name="Fedrigo O."/>
            <person name="Jarvis E.D."/>
            <person name="Gemmell N."/>
        </authorList>
    </citation>
    <scope>NUCLEOTIDE SEQUENCE [LARGE SCALE GENOMIC DNA]</scope>
</reference>
<dbReference type="CDD" id="cd21995">
    <property type="entry name" value="HMG-box_TOX-like"/>
    <property type="match status" value="1"/>
</dbReference>
<reference evidence="8" key="2">
    <citation type="submission" date="2025-08" db="UniProtKB">
        <authorList>
            <consortium name="Ensembl"/>
        </authorList>
    </citation>
    <scope>IDENTIFICATION</scope>
</reference>
<dbReference type="PROSITE" id="PS50118">
    <property type="entry name" value="HMG_BOX_2"/>
    <property type="match status" value="1"/>
</dbReference>
<feature type="compositionally biased region" description="Gly residues" evidence="7">
    <location>
        <begin position="367"/>
        <end position="377"/>
    </location>
</feature>
<keyword evidence="9" id="KW-1185">Reference proteome</keyword>
<evidence type="ECO:0000256" key="3">
    <source>
        <dbReference type="ARBA" id="ARBA00022454"/>
    </source>
</evidence>
<dbReference type="InterPro" id="IPR009071">
    <property type="entry name" value="HMG_box_dom"/>
</dbReference>
<dbReference type="GO" id="GO:0005694">
    <property type="term" value="C:chromosome"/>
    <property type="evidence" value="ECO:0007669"/>
    <property type="project" value="UniProtKB-SubCell"/>
</dbReference>
<feature type="region of interest" description="Disordered" evidence="7">
    <location>
        <begin position="156"/>
        <end position="220"/>
    </location>
</feature>
<dbReference type="PANTHER" id="PTHR45781">
    <property type="entry name" value="AGAP000281-PA"/>
    <property type="match status" value="1"/>
</dbReference>
<dbReference type="Gene3D" id="1.10.30.10">
    <property type="entry name" value="High mobility group box domain"/>
    <property type="match status" value="1"/>
</dbReference>
<feature type="compositionally biased region" description="Low complexity" evidence="7">
    <location>
        <begin position="423"/>
        <end position="432"/>
    </location>
</feature>
<sequence length="604" mass="61603">VGKGRKEGKKGEFPGGSDNYLAITGASHPFLSGAETFHTPSLGDEEFEIPPIPLDSDPSLAVVGHFEDLPEPGGPPEPPFAPPPYGVAGLELPVGLPPGIMEQGGGLLNMVRGQFGPAAPVTIEVPLGALSPGALLGPAGALTTIDQSELSSQLGLGLGGAAATPPGPAPGPAPAPPSPERGLSPAPSPAGSLQDEELEDFRRPPKKAKKKKDPNEPQKPVSAYALFFRDTQAAIKGQNPNATFGEVSKIVASMWDSLGEEQKQVYKRKTEAAKKEYLKALTAYKATLVPQNPGVGRGGPPRTPRSPTPPPPLPPPPPPPLPPPPLPPPRPPPPSAPTPPQPSPAPPPPAITKILIPKQMLPPNLGGTAGGPAAGGAGGVVTVIPAAVVTSPRPGAPAAGPRSVLAAAAAALPRLQPPPLQQMPPQNAGGAAPPNPPPQIAVLHPPPPPPPLQAMQAPPKIRNPPPLHIKILPPLHILPPAPPQPLAQPQSQSPAPNPSPGAGAGVPGGVPATPQSQEDVEMIGGDVVPEVESPPQVELVAESPVAAESPRSRCVRAGCENPPVASGDWDEEFCSSECLVRHCRDVFLAWLAARNAGNSVVFVK</sequence>
<feature type="region of interest" description="Disordered" evidence="7">
    <location>
        <begin position="1"/>
        <end position="20"/>
    </location>
</feature>
<feature type="compositionally biased region" description="Pro residues" evidence="7">
    <location>
        <begin position="476"/>
        <end position="486"/>
    </location>
</feature>
<reference evidence="8" key="3">
    <citation type="submission" date="2025-09" db="UniProtKB">
        <authorList>
            <consortium name="Ensembl"/>
        </authorList>
    </citation>
    <scope>IDENTIFICATION</scope>
</reference>
<dbReference type="GO" id="GO:0006357">
    <property type="term" value="P:regulation of transcription by RNA polymerase II"/>
    <property type="evidence" value="ECO:0007669"/>
    <property type="project" value="TreeGrafter"/>
</dbReference>
<accession>A0A8U7NNL5</accession>
<evidence type="ECO:0000313" key="8">
    <source>
        <dbReference type="Ensembl" id="ENSCMUP00000034570.1"/>
    </source>
</evidence>
<proteinExistence type="predicted"/>
<feature type="region of interest" description="Disordered" evidence="7">
    <location>
        <begin position="285"/>
        <end position="377"/>
    </location>
</feature>
<evidence type="ECO:0000256" key="1">
    <source>
        <dbReference type="ARBA" id="ARBA00004123"/>
    </source>
</evidence>
<gene>
    <name evidence="8" type="primary">TOX4</name>
</gene>
<comment type="subcellular location">
    <subcellularLocation>
        <location evidence="2">Chromosome</location>
    </subcellularLocation>
    <subcellularLocation>
        <location evidence="1">Nucleus</location>
    </subcellularLocation>
</comment>
<dbReference type="Proteomes" id="UP000694553">
    <property type="component" value="Unassembled WGS sequence"/>
</dbReference>
<evidence type="ECO:0000256" key="7">
    <source>
        <dbReference type="SAM" id="MobiDB-lite"/>
    </source>
</evidence>
<evidence type="ECO:0000313" key="9">
    <source>
        <dbReference type="Proteomes" id="UP000694553"/>
    </source>
</evidence>
<keyword evidence="4" id="KW-0597">Phosphoprotein</keyword>